<dbReference type="EMBL" id="JBJUIK010000007">
    <property type="protein sequence ID" value="KAL3522356.1"/>
    <property type="molecule type" value="Genomic_DNA"/>
</dbReference>
<reference evidence="2 3" key="1">
    <citation type="submission" date="2024-11" db="EMBL/GenBank/DDBJ databases">
        <title>A near-complete genome assembly of Cinchona calisaya.</title>
        <authorList>
            <person name="Lian D.C."/>
            <person name="Zhao X.W."/>
            <person name="Wei L."/>
        </authorList>
    </citation>
    <scope>NUCLEOTIDE SEQUENCE [LARGE SCALE GENOMIC DNA]</scope>
    <source>
        <tissue evidence="2">Nenye</tissue>
    </source>
</reference>
<dbReference type="Proteomes" id="UP001630127">
    <property type="component" value="Unassembled WGS sequence"/>
</dbReference>
<evidence type="ECO:0000313" key="2">
    <source>
        <dbReference type="EMBL" id="KAL3522356.1"/>
    </source>
</evidence>
<organism evidence="2 3">
    <name type="scientific">Cinchona calisaya</name>
    <dbReference type="NCBI Taxonomy" id="153742"/>
    <lineage>
        <taxon>Eukaryota</taxon>
        <taxon>Viridiplantae</taxon>
        <taxon>Streptophyta</taxon>
        <taxon>Embryophyta</taxon>
        <taxon>Tracheophyta</taxon>
        <taxon>Spermatophyta</taxon>
        <taxon>Magnoliopsida</taxon>
        <taxon>eudicotyledons</taxon>
        <taxon>Gunneridae</taxon>
        <taxon>Pentapetalae</taxon>
        <taxon>asterids</taxon>
        <taxon>lamiids</taxon>
        <taxon>Gentianales</taxon>
        <taxon>Rubiaceae</taxon>
        <taxon>Cinchonoideae</taxon>
        <taxon>Cinchoneae</taxon>
        <taxon>Cinchona</taxon>
    </lineage>
</organism>
<feature type="coiled-coil region" evidence="1">
    <location>
        <begin position="65"/>
        <end position="92"/>
    </location>
</feature>
<proteinExistence type="predicted"/>
<evidence type="ECO:0000256" key="1">
    <source>
        <dbReference type="SAM" id="Coils"/>
    </source>
</evidence>
<name>A0ABD2ZU73_9GENT</name>
<evidence type="ECO:0000313" key="3">
    <source>
        <dbReference type="Proteomes" id="UP001630127"/>
    </source>
</evidence>
<comment type="caution">
    <text evidence="2">The sequence shown here is derived from an EMBL/GenBank/DDBJ whole genome shotgun (WGS) entry which is preliminary data.</text>
</comment>
<gene>
    <name evidence="2" type="ORF">ACH5RR_015190</name>
</gene>
<protein>
    <submittedName>
        <fullName evidence="2">Uncharacterized protein</fullName>
    </submittedName>
</protein>
<sequence>METTTIIKQKSAGRRKIEILRLLACYISVEGYCICRGLVRYKDGSPRAMYRLLEGSNYRSVLLRWNKYRKKVAQLEEEAKKAREASIKQMEEFESIASLELSILPTEVVPSVEVLKEETEESKEEKGQSDEAHDREAMVRILLHLTLLYLSNG</sequence>
<accession>A0ABD2ZU73</accession>
<keyword evidence="1" id="KW-0175">Coiled coil</keyword>
<keyword evidence="3" id="KW-1185">Reference proteome</keyword>
<dbReference type="AlphaFoldDB" id="A0ABD2ZU73"/>